<name>A0AB39PN82_9ACTN</name>
<dbReference type="RefSeq" id="WP_369241591.1">
    <property type="nucleotide sequence ID" value="NZ_CP163435.1"/>
</dbReference>
<reference evidence="1" key="1">
    <citation type="submission" date="2024-07" db="EMBL/GenBank/DDBJ databases">
        <authorList>
            <person name="Yu S.T."/>
        </authorList>
    </citation>
    <scope>NUCLEOTIDE SEQUENCE</scope>
    <source>
        <strain evidence="1">R21</strain>
    </source>
</reference>
<organism evidence="1">
    <name type="scientific">Streptomyces sp. R21</name>
    <dbReference type="NCBI Taxonomy" id="3238627"/>
    <lineage>
        <taxon>Bacteria</taxon>
        <taxon>Bacillati</taxon>
        <taxon>Actinomycetota</taxon>
        <taxon>Actinomycetes</taxon>
        <taxon>Kitasatosporales</taxon>
        <taxon>Streptomycetaceae</taxon>
        <taxon>Streptomyces</taxon>
    </lineage>
</organism>
<evidence type="ECO:0000313" key="1">
    <source>
        <dbReference type="EMBL" id="XDQ31055.1"/>
    </source>
</evidence>
<dbReference type="InterPro" id="IPR045592">
    <property type="entry name" value="DUF6461"/>
</dbReference>
<gene>
    <name evidence="1" type="ORF">AB5J56_42945</name>
</gene>
<sequence length="196" mass="21638">MAGLGWMYGRDLPLLSLTFARDLTARELLDRMGAIPATVAVRSREDFDEDFGDVLYNSDAYVVSAGKYGPWAWAWEHGSWRCVEDGQLVSAVSTGTAALALHANEPRVEFLYAEDRRLISGMFSLRSLRPANRIGDDPQRFDPELRALGAHLDRDDPGPLGTRGLFFRLIEGLGAGIPHADLVTDPVLSARLLVLR</sequence>
<dbReference type="EMBL" id="CP163435">
    <property type="protein sequence ID" value="XDQ31055.1"/>
    <property type="molecule type" value="Genomic_DNA"/>
</dbReference>
<dbReference type="AlphaFoldDB" id="A0AB39PN82"/>
<accession>A0AB39PN82</accession>
<protein>
    <submittedName>
        <fullName evidence="1">DUF6461 domain-containing protein</fullName>
    </submittedName>
</protein>
<proteinExistence type="predicted"/>
<dbReference type="Pfam" id="PF20062">
    <property type="entry name" value="DUF6461"/>
    <property type="match status" value="1"/>
</dbReference>